<reference evidence="6" key="1">
    <citation type="submission" date="2023-03" db="EMBL/GenBank/DDBJ databases">
        <title>Stygiobacter electus gen. nov., sp. nov., facultatively anaerobic thermotolerant bacterium of the class Ignavibacteria from a well of Yessentuki mineral water deposit.</title>
        <authorList>
            <person name="Podosokorskaya O.A."/>
            <person name="Elcheninov A.G."/>
            <person name="Petrova N.F."/>
            <person name="Zavarzina D.G."/>
            <person name="Kublanov I.V."/>
            <person name="Merkel A.Y."/>
        </authorList>
    </citation>
    <scope>NUCLEOTIDE SEQUENCE</scope>
    <source>
        <strain evidence="6">09-Me</strain>
    </source>
</reference>
<dbReference type="PROSITE" id="PS50043">
    <property type="entry name" value="HTH_LUXR_2"/>
    <property type="match status" value="1"/>
</dbReference>
<dbReference type="GO" id="GO:0003677">
    <property type="term" value="F:DNA binding"/>
    <property type="evidence" value="ECO:0007669"/>
    <property type="project" value="UniProtKB-KW"/>
</dbReference>
<evidence type="ECO:0000313" key="7">
    <source>
        <dbReference type="Proteomes" id="UP001221302"/>
    </source>
</evidence>
<evidence type="ECO:0000256" key="2">
    <source>
        <dbReference type="ARBA" id="ARBA00023125"/>
    </source>
</evidence>
<dbReference type="GO" id="GO:0000160">
    <property type="term" value="P:phosphorelay signal transduction system"/>
    <property type="evidence" value="ECO:0007669"/>
    <property type="project" value="InterPro"/>
</dbReference>
<dbReference type="CDD" id="cd17535">
    <property type="entry name" value="REC_NarL-like"/>
    <property type="match status" value="1"/>
</dbReference>
<keyword evidence="1 3" id="KW-0597">Phosphoprotein</keyword>
<dbReference type="InterPro" id="IPR001789">
    <property type="entry name" value="Sig_transdc_resp-reg_receiver"/>
</dbReference>
<gene>
    <name evidence="6" type="ORF">P0M35_08600</name>
</gene>
<evidence type="ECO:0000259" key="5">
    <source>
        <dbReference type="PROSITE" id="PS50110"/>
    </source>
</evidence>
<keyword evidence="2" id="KW-0238">DNA-binding</keyword>
<name>A0AAE3P0M1_9BACT</name>
<feature type="domain" description="HTH luxR-type" evidence="4">
    <location>
        <begin position="142"/>
        <end position="207"/>
    </location>
</feature>
<dbReference type="SUPFAM" id="SSF52172">
    <property type="entry name" value="CheY-like"/>
    <property type="match status" value="1"/>
</dbReference>
<dbReference type="Proteomes" id="UP001221302">
    <property type="component" value="Unassembled WGS sequence"/>
</dbReference>
<dbReference type="PANTHER" id="PTHR43214">
    <property type="entry name" value="TWO-COMPONENT RESPONSE REGULATOR"/>
    <property type="match status" value="1"/>
</dbReference>
<organism evidence="6 7">
    <name type="scientific">Stygiobacter electus</name>
    <dbReference type="NCBI Taxonomy" id="3032292"/>
    <lineage>
        <taxon>Bacteria</taxon>
        <taxon>Pseudomonadati</taxon>
        <taxon>Ignavibacteriota</taxon>
        <taxon>Ignavibacteria</taxon>
        <taxon>Ignavibacteriales</taxon>
        <taxon>Melioribacteraceae</taxon>
        <taxon>Stygiobacter</taxon>
    </lineage>
</organism>
<dbReference type="PROSITE" id="PS50110">
    <property type="entry name" value="RESPONSE_REGULATORY"/>
    <property type="match status" value="1"/>
</dbReference>
<dbReference type="CDD" id="cd06170">
    <property type="entry name" value="LuxR_C_like"/>
    <property type="match status" value="1"/>
</dbReference>
<dbReference type="InterPro" id="IPR000792">
    <property type="entry name" value="Tscrpt_reg_LuxR_C"/>
</dbReference>
<dbReference type="InterPro" id="IPR016032">
    <property type="entry name" value="Sig_transdc_resp-reg_C-effctor"/>
</dbReference>
<protein>
    <submittedName>
        <fullName evidence="6">Response regulator transcription factor</fullName>
    </submittedName>
</protein>
<dbReference type="Pfam" id="PF00196">
    <property type="entry name" value="GerE"/>
    <property type="match status" value="1"/>
</dbReference>
<dbReference type="PANTHER" id="PTHR43214:SF43">
    <property type="entry name" value="TWO-COMPONENT RESPONSE REGULATOR"/>
    <property type="match status" value="1"/>
</dbReference>
<proteinExistence type="predicted"/>
<dbReference type="SMART" id="SM00448">
    <property type="entry name" value="REC"/>
    <property type="match status" value="1"/>
</dbReference>
<dbReference type="GO" id="GO:0006355">
    <property type="term" value="P:regulation of DNA-templated transcription"/>
    <property type="evidence" value="ECO:0007669"/>
    <property type="project" value="InterPro"/>
</dbReference>
<evidence type="ECO:0000256" key="3">
    <source>
        <dbReference type="PROSITE-ProRule" id="PRU00169"/>
    </source>
</evidence>
<evidence type="ECO:0000313" key="6">
    <source>
        <dbReference type="EMBL" id="MDF1612207.1"/>
    </source>
</evidence>
<dbReference type="SUPFAM" id="SSF46894">
    <property type="entry name" value="C-terminal effector domain of the bipartite response regulators"/>
    <property type="match status" value="1"/>
</dbReference>
<dbReference type="Gene3D" id="3.40.50.2300">
    <property type="match status" value="1"/>
</dbReference>
<dbReference type="Pfam" id="PF00072">
    <property type="entry name" value="Response_reg"/>
    <property type="match status" value="1"/>
</dbReference>
<accession>A0AAE3P0M1</accession>
<dbReference type="InterPro" id="IPR011006">
    <property type="entry name" value="CheY-like_superfamily"/>
</dbReference>
<dbReference type="EMBL" id="JARGDL010000011">
    <property type="protein sequence ID" value="MDF1612207.1"/>
    <property type="molecule type" value="Genomic_DNA"/>
</dbReference>
<dbReference type="InterPro" id="IPR058245">
    <property type="entry name" value="NreC/VraR/RcsB-like_REC"/>
</dbReference>
<dbReference type="InterPro" id="IPR039420">
    <property type="entry name" value="WalR-like"/>
</dbReference>
<evidence type="ECO:0000259" key="4">
    <source>
        <dbReference type="PROSITE" id="PS50043"/>
    </source>
</evidence>
<feature type="domain" description="Response regulatory" evidence="5">
    <location>
        <begin position="3"/>
        <end position="119"/>
    </location>
</feature>
<dbReference type="RefSeq" id="WP_321535975.1">
    <property type="nucleotide sequence ID" value="NZ_JARGDL010000011.1"/>
</dbReference>
<comment type="caution">
    <text evidence="6">The sequence shown here is derived from an EMBL/GenBank/DDBJ whole genome shotgun (WGS) entry which is preliminary data.</text>
</comment>
<keyword evidence="7" id="KW-1185">Reference proteome</keyword>
<evidence type="ECO:0000256" key="1">
    <source>
        <dbReference type="ARBA" id="ARBA00022553"/>
    </source>
</evidence>
<dbReference type="SMART" id="SM00421">
    <property type="entry name" value="HTH_LUXR"/>
    <property type="match status" value="1"/>
</dbReference>
<feature type="modified residue" description="4-aspartylphosphate" evidence="3">
    <location>
        <position position="54"/>
    </location>
</feature>
<sequence>MIRITLIEDNIYARTAWETTLSTIEDFVVIGSFSSCEEAVEKDIVKKTDVILLDIGLKGMSGIKGAEILSNINPKVLIIMISIQDDDKSIFGSLQAGAIGYLHKSVSPDELIEAIRLAVKGGSPMTPQIARRVLKSFHKFKPMHEDDMLTEKEQTILNLLAEGKSYKKIADEIYLSVDGVKYHIRSIYEKLHVHSRAEAVSKGQKLRILSKW</sequence>
<dbReference type="PRINTS" id="PR00038">
    <property type="entry name" value="HTHLUXR"/>
</dbReference>
<dbReference type="AlphaFoldDB" id="A0AAE3P0M1"/>